<sequence>MCTVAKRLHLRFPLSLRGFPLLLRWESVASSLPLCWSSSRSTTAKPQTASRGLRVGARTAASESLREPSAPGHRGGRAWPGLVSSCFSLLVDLGRTPLWRRERQEKIHSARPPGGDSHGRG</sequence>
<dbReference type="Proteomes" id="UP000434957">
    <property type="component" value="Unassembled WGS sequence"/>
</dbReference>
<reference evidence="5 7" key="1">
    <citation type="submission" date="2018-09" db="EMBL/GenBank/DDBJ databases">
        <title>Genomic investigation of the strawberry pathogen Phytophthora fragariae indicates pathogenicity is determined by transcriptional variation in three key races.</title>
        <authorList>
            <person name="Adams T.M."/>
            <person name="Armitage A.D."/>
            <person name="Sobczyk M.K."/>
            <person name="Bates H.J."/>
            <person name="Dunwell J.M."/>
            <person name="Nellist C.F."/>
            <person name="Harrison R.J."/>
        </authorList>
    </citation>
    <scope>NUCLEOTIDE SEQUENCE [LARGE SCALE GENOMIC DNA]</scope>
    <source>
        <strain evidence="3 5">SCRP249</strain>
        <strain evidence="2 7">SCRP324</strain>
        <strain evidence="4 6">SCRP333</strain>
    </source>
</reference>
<dbReference type="Proteomes" id="UP000435112">
    <property type="component" value="Unassembled WGS sequence"/>
</dbReference>
<evidence type="ECO:0000313" key="4">
    <source>
        <dbReference type="EMBL" id="KAE9327558.1"/>
    </source>
</evidence>
<gene>
    <name evidence="3" type="ORF">PR001_g15190</name>
    <name evidence="2" type="ORF">PR002_g15605</name>
    <name evidence="4" type="ORF">PR003_g15995</name>
</gene>
<feature type="region of interest" description="Disordered" evidence="1">
    <location>
        <begin position="101"/>
        <end position="121"/>
    </location>
</feature>
<evidence type="ECO:0000313" key="5">
    <source>
        <dbReference type="Proteomes" id="UP000429607"/>
    </source>
</evidence>
<evidence type="ECO:0000313" key="7">
    <source>
        <dbReference type="Proteomes" id="UP000435112"/>
    </source>
</evidence>
<keyword evidence="6" id="KW-1185">Reference proteome</keyword>
<dbReference type="EMBL" id="QXFU01001145">
    <property type="protein sequence ID" value="KAE9009494.1"/>
    <property type="molecule type" value="Genomic_DNA"/>
</dbReference>
<dbReference type="EMBL" id="QXFT01001142">
    <property type="protein sequence ID" value="KAE9327558.1"/>
    <property type="molecule type" value="Genomic_DNA"/>
</dbReference>
<accession>A0A6A3L3S3</accession>
<proteinExistence type="predicted"/>
<evidence type="ECO:0000313" key="3">
    <source>
        <dbReference type="EMBL" id="KAE9014252.1"/>
    </source>
</evidence>
<organism evidence="3 5">
    <name type="scientific">Phytophthora rubi</name>
    <dbReference type="NCBI Taxonomy" id="129364"/>
    <lineage>
        <taxon>Eukaryota</taxon>
        <taxon>Sar</taxon>
        <taxon>Stramenopiles</taxon>
        <taxon>Oomycota</taxon>
        <taxon>Peronosporomycetes</taxon>
        <taxon>Peronosporales</taxon>
        <taxon>Peronosporaceae</taxon>
        <taxon>Phytophthora</taxon>
    </lineage>
</organism>
<evidence type="ECO:0000313" key="2">
    <source>
        <dbReference type="EMBL" id="KAE9009494.1"/>
    </source>
</evidence>
<dbReference type="AlphaFoldDB" id="A0A6A3L3S3"/>
<evidence type="ECO:0000256" key="1">
    <source>
        <dbReference type="SAM" id="MobiDB-lite"/>
    </source>
</evidence>
<evidence type="ECO:0000313" key="6">
    <source>
        <dbReference type="Proteomes" id="UP000434957"/>
    </source>
</evidence>
<name>A0A6A3L3S3_9STRA</name>
<comment type="caution">
    <text evidence="3">The sequence shown here is derived from an EMBL/GenBank/DDBJ whole genome shotgun (WGS) entry which is preliminary data.</text>
</comment>
<feature type="region of interest" description="Disordered" evidence="1">
    <location>
        <begin position="38"/>
        <end position="76"/>
    </location>
</feature>
<dbReference type="Proteomes" id="UP000429607">
    <property type="component" value="Unassembled WGS sequence"/>
</dbReference>
<protein>
    <submittedName>
        <fullName evidence="3">Uncharacterized protein</fullName>
    </submittedName>
</protein>
<dbReference type="EMBL" id="QXFV01001132">
    <property type="protein sequence ID" value="KAE9014252.1"/>
    <property type="molecule type" value="Genomic_DNA"/>
</dbReference>